<dbReference type="Proteomes" id="UP000318428">
    <property type="component" value="Unassembled WGS sequence"/>
</dbReference>
<evidence type="ECO:0000313" key="3">
    <source>
        <dbReference type="Proteomes" id="UP000317901"/>
    </source>
</evidence>
<comment type="caution">
    <text evidence="2">The sequence shown here is derived from an EMBL/GenBank/DDBJ whole genome shotgun (WGS) entry which is preliminary data.</text>
</comment>
<protein>
    <submittedName>
        <fullName evidence="2">Uncharacterized protein</fullName>
    </submittedName>
</protein>
<dbReference type="EMBL" id="VFIP01000016">
    <property type="protein sequence ID" value="TWR95226.1"/>
    <property type="molecule type" value="Genomic_DNA"/>
</dbReference>
<keyword evidence="4" id="KW-1185">Reference proteome</keyword>
<evidence type="ECO:0000313" key="4">
    <source>
        <dbReference type="Proteomes" id="UP000318428"/>
    </source>
</evidence>
<name>A0A5C5Q381_9PSED</name>
<dbReference type="EMBL" id="VFIO01000006">
    <property type="protein sequence ID" value="TWR88300.1"/>
    <property type="molecule type" value="Genomic_DNA"/>
</dbReference>
<dbReference type="AlphaFoldDB" id="A0A5C5Q381"/>
<organism evidence="2 3">
    <name type="scientific">Pseudomonas saxonica</name>
    <dbReference type="NCBI Taxonomy" id="2600598"/>
    <lineage>
        <taxon>Bacteria</taxon>
        <taxon>Pseudomonadati</taxon>
        <taxon>Pseudomonadota</taxon>
        <taxon>Gammaproteobacteria</taxon>
        <taxon>Pseudomonadales</taxon>
        <taxon>Pseudomonadaceae</taxon>
        <taxon>Pseudomonas</taxon>
    </lineage>
</organism>
<evidence type="ECO:0000313" key="2">
    <source>
        <dbReference type="EMBL" id="TWR95226.1"/>
    </source>
</evidence>
<dbReference type="Proteomes" id="UP000317901">
    <property type="component" value="Unassembled WGS sequence"/>
</dbReference>
<accession>A0A5C5Q381</accession>
<gene>
    <name evidence="2" type="ORF">FJD37_10400</name>
    <name evidence="1" type="ORF">FJD38_16615</name>
</gene>
<dbReference type="RefSeq" id="WP_122782293.1">
    <property type="nucleotide sequence ID" value="NZ_CP142033.1"/>
</dbReference>
<evidence type="ECO:0000313" key="1">
    <source>
        <dbReference type="EMBL" id="TWR88300.1"/>
    </source>
</evidence>
<dbReference type="OrthoDB" id="6943399at2"/>
<reference evidence="3 4" key="1">
    <citation type="submission" date="2019-06" db="EMBL/GenBank/DDBJ databases">
        <title>Pseudomonas bimorpha sp. nov. isolated from bovine raw milk and skim milk concentrate.</title>
        <authorList>
            <person name="Hofmann K."/>
            <person name="Huptas C."/>
            <person name="Doll E."/>
            <person name="Scherer S."/>
            <person name="Wenning M."/>
        </authorList>
    </citation>
    <scope>NUCLEOTIDE SEQUENCE [LARGE SCALE GENOMIC DNA]</scope>
    <source>
        <strain evidence="1 4">DSM 108989</strain>
        <strain evidence="2 3">DSM 108990</strain>
    </source>
</reference>
<sequence length="109" mass="12543">MNLNNQPSVNALAKLFATRKDSLDNHILWINETGDVHLDPLPCGEEETRFEEQHPQMRARLKMYRRGHGYVGKKAAADKEYLERVLQTLSLSWKQAQSESTLVKVNSYS</sequence>
<proteinExistence type="predicted"/>